<dbReference type="Gene3D" id="3.10.100.10">
    <property type="entry name" value="Mannose-Binding Protein A, subunit A"/>
    <property type="match status" value="1"/>
</dbReference>
<dbReference type="Pfam" id="PF00024">
    <property type="entry name" value="PAN_1"/>
    <property type="match status" value="1"/>
</dbReference>
<dbReference type="SUPFAM" id="SSF56436">
    <property type="entry name" value="C-type lectin-like"/>
    <property type="match status" value="1"/>
</dbReference>
<dbReference type="AlphaFoldDB" id="A0A8B8C4W7"/>
<evidence type="ECO:0000313" key="4">
    <source>
        <dbReference type="RefSeq" id="XP_022310743.1"/>
    </source>
</evidence>
<dbReference type="GeneID" id="111116052"/>
<keyword evidence="3" id="KW-1185">Reference proteome</keyword>
<evidence type="ECO:0000259" key="2">
    <source>
        <dbReference type="SMART" id="SM00473"/>
    </source>
</evidence>
<dbReference type="OrthoDB" id="6138838at2759"/>
<feature type="domain" description="Apple" evidence="2">
    <location>
        <begin position="21"/>
        <end position="97"/>
    </location>
</feature>
<dbReference type="Proteomes" id="UP000694844">
    <property type="component" value="Chromosome 9"/>
</dbReference>
<dbReference type="RefSeq" id="XP_022310743.1">
    <property type="nucleotide sequence ID" value="XM_022455035.1"/>
</dbReference>
<accession>A0A8B8C4W7</accession>
<organism evidence="3 4">
    <name type="scientific">Crassostrea virginica</name>
    <name type="common">Eastern oyster</name>
    <dbReference type="NCBI Taxonomy" id="6565"/>
    <lineage>
        <taxon>Eukaryota</taxon>
        <taxon>Metazoa</taxon>
        <taxon>Spiralia</taxon>
        <taxon>Lophotrochozoa</taxon>
        <taxon>Mollusca</taxon>
        <taxon>Bivalvia</taxon>
        <taxon>Autobranchia</taxon>
        <taxon>Pteriomorphia</taxon>
        <taxon>Ostreida</taxon>
        <taxon>Ostreoidea</taxon>
        <taxon>Ostreidae</taxon>
        <taxon>Crassostrea</taxon>
    </lineage>
</organism>
<dbReference type="KEGG" id="cvn:111116052"/>
<dbReference type="InterPro" id="IPR016186">
    <property type="entry name" value="C-type_lectin-like/link_sf"/>
</dbReference>
<dbReference type="InterPro" id="IPR003609">
    <property type="entry name" value="Pan_app"/>
</dbReference>
<reference evidence="4" key="1">
    <citation type="submission" date="2025-08" db="UniProtKB">
        <authorList>
            <consortium name="RefSeq"/>
        </authorList>
    </citation>
    <scope>IDENTIFICATION</scope>
    <source>
        <tissue evidence="4">Whole sample</tissue>
    </source>
</reference>
<gene>
    <name evidence="4" type="primary">LOC111116052</name>
</gene>
<feature type="chain" id="PRO_5034621251" evidence="1">
    <location>
        <begin position="21"/>
        <end position="235"/>
    </location>
</feature>
<evidence type="ECO:0000313" key="3">
    <source>
        <dbReference type="Proteomes" id="UP000694844"/>
    </source>
</evidence>
<keyword evidence="1" id="KW-0732">Signal</keyword>
<sequence>MKKCTWFSLFLVVKLAFGAGEIFEANLQLDNHRFDTDVIRRMEEVDLTDCAVSCSDRVDCMSVQYSLTTKACRLFSTVFLSTIDGDPEIGWRYYQKTGGSCPSRHTFTGIDGLCFLNGGEGTRPEGVNYCTNMGSSLILVKSSNIENFLEKILDRTSKSYTHAKSAYIQGIWNFSHWIDDEGEVLQYTKWHSGMTFISSKSHSIKIKQHNSGYYWREATFGDLYVRNIFCGYFLL</sequence>
<protein>
    <submittedName>
        <fullName evidence="4">Uncharacterized protein LOC111116052</fullName>
    </submittedName>
</protein>
<dbReference type="SMART" id="SM00473">
    <property type="entry name" value="PAN_AP"/>
    <property type="match status" value="1"/>
</dbReference>
<proteinExistence type="predicted"/>
<feature type="signal peptide" evidence="1">
    <location>
        <begin position="1"/>
        <end position="20"/>
    </location>
</feature>
<dbReference type="InterPro" id="IPR016187">
    <property type="entry name" value="CTDL_fold"/>
</dbReference>
<evidence type="ECO:0000256" key="1">
    <source>
        <dbReference type="SAM" id="SignalP"/>
    </source>
</evidence>
<name>A0A8B8C4W7_CRAVI</name>